<sequence length="234" mass="25662">MSLPETFDPSTMMELTCRAVSLLMQGRYEESQALLHVALRNLMSVASPEVTNERPQAFMAGESLYFESFIIPFNNATGTSSEAFDVFNRALVIRPGGNPAAAIAGCPHLLERLATVLLYNLALSLHLRALETGSSKNLRMALHIYQRAMALLVNVNTGAVDDDSIVALALLNNMGHIHEASFSCHKEASTCLSLLRQIFEGIDSSHALRDDESLFFYLTLFLYPSYQKGMAAAA</sequence>
<organism evidence="1 3">
    <name type="scientific">Seminavis robusta</name>
    <dbReference type="NCBI Taxonomy" id="568900"/>
    <lineage>
        <taxon>Eukaryota</taxon>
        <taxon>Sar</taxon>
        <taxon>Stramenopiles</taxon>
        <taxon>Ochrophyta</taxon>
        <taxon>Bacillariophyta</taxon>
        <taxon>Bacillariophyceae</taxon>
        <taxon>Bacillariophycidae</taxon>
        <taxon>Naviculales</taxon>
        <taxon>Naviculaceae</taxon>
        <taxon>Seminavis</taxon>
    </lineage>
</organism>
<dbReference type="AlphaFoldDB" id="A0A9N8H881"/>
<evidence type="ECO:0000313" key="3">
    <source>
        <dbReference type="Proteomes" id="UP001153069"/>
    </source>
</evidence>
<dbReference type="EMBL" id="CAICTM010002525">
    <property type="protein sequence ID" value="CAB9529514.1"/>
    <property type="molecule type" value="Genomic_DNA"/>
</dbReference>
<accession>A0A9N8H881</accession>
<reference evidence="1" key="1">
    <citation type="submission" date="2020-06" db="EMBL/GenBank/DDBJ databases">
        <authorList>
            <consortium name="Plant Systems Biology data submission"/>
        </authorList>
    </citation>
    <scope>NUCLEOTIDE SEQUENCE</scope>
    <source>
        <strain evidence="1">D6</strain>
    </source>
</reference>
<gene>
    <name evidence="2" type="ORF">SEMRO_2527_G330310.1</name>
    <name evidence="1" type="ORF">SEMRO_85_G045110.1</name>
</gene>
<comment type="caution">
    <text evidence="1">The sequence shown here is derived from an EMBL/GenBank/DDBJ whole genome shotgun (WGS) entry which is preliminary data.</text>
</comment>
<protein>
    <submittedName>
        <fullName evidence="1">Uncharacterized protein</fullName>
    </submittedName>
</protein>
<dbReference type="Proteomes" id="UP001153069">
    <property type="component" value="Unassembled WGS sequence"/>
</dbReference>
<evidence type="ECO:0000313" key="2">
    <source>
        <dbReference type="EMBL" id="CAB9529514.1"/>
    </source>
</evidence>
<name>A0A9N8H881_9STRA</name>
<dbReference type="InterPro" id="IPR011990">
    <property type="entry name" value="TPR-like_helical_dom_sf"/>
</dbReference>
<dbReference type="OrthoDB" id="55219at2759"/>
<dbReference type="SUPFAM" id="SSF48452">
    <property type="entry name" value="TPR-like"/>
    <property type="match status" value="1"/>
</dbReference>
<evidence type="ECO:0000313" key="1">
    <source>
        <dbReference type="EMBL" id="CAB9500488.1"/>
    </source>
</evidence>
<keyword evidence="3" id="KW-1185">Reference proteome</keyword>
<proteinExistence type="predicted"/>
<dbReference type="EMBL" id="CAICTM010000084">
    <property type="protein sequence ID" value="CAB9500488.1"/>
    <property type="molecule type" value="Genomic_DNA"/>
</dbReference>